<organism evidence="2 3">
    <name type="scientific">Kouleothrix aurantiaca</name>
    <dbReference type="NCBI Taxonomy" id="186479"/>
    <lineage>
        <taxon>Bacteria</taxon>
        <taxon>Bacillati</taxon>
        <taxon>Chloroflexota</taxon>
        <taxon>Chloroflexia</taxon>
        <taxon>Chloroflexales</taxon>
        <taxon>Roseiflexineae</taxon>
        <taxon>Roseiflexaceae</taxon>
        <taxon>Kouleothrix</taxon>
    </lineage>
</organism>
<feature type="transmembrane region" description="Helical" evidence="1">
    <location>
        <begin position="259"/>
        <end position="282"/>
    </location>
</feature>
<keyword evidence="1" id="KW-1133">Transmembrane helix</keyword>
<feature type="transmembrane region" description="Helical" evidence="1">
    <location>
        <begin position="380"/>
        <end position="400"/>
    </location>
</feature>
<dbReference type="InterPro" id="IPR050327">
    <property type="entry name" value="Proton-linked_MCT"/>
</dbReference>
<gene>
    <name evidence="2" type="ORF">SE17_00860</name>
</gene>
<dbReference type="PANTHER" id="PTHR11360">
    <property type="entry name" value="MONOCARBOXYLATE TRANSPORTER"/>
    <property type="match status" value="1"/>
</dbReference>
<accession>A0A0P9HIZ2</accession>
<dbReference type="GO" id="GO:0022857">
    <property type="term" value="F:transmembrane transporter activity"/>
    <property type="evidence" value="ECO:0007669"/>
    <property type="project" value="InterPro"/>
</dbReference>
<feature type="transmembrane region" description="Helical" evidence="1">
    <location>
        <begin position="12"/>
        <end position="30"/>
    </location>
</feature>
<dbReference type="InterPro" id="IPR036259">
    <property type="entry name" value="MFS_trans_sf"/>
</dbReference>
<dbReference type="SUPFAM" id="SSF103473">
    <property type="entry name" value="MFS general substrate transporter"/>
    <property type="match status" value="1"/>
</dbReference>
<feature type="transmembrane region" description="Helical" evidence="1">
    <location>
        <begin position="80"/>
        <end position="98"/>
    </location>
</feature>
<feature type="transmembrane region" description="Helical" evidence="1">
    <location>
        <begin position="313"/>
        <end position="336"/>
    </location>
</feature>
<dbReference type="EMBL" id="LJCR01000007">
    <property type="protein sequence ID" value="KPV54924.1"/>
    <property type="molecule type" value="Genomic_DNA"/>
</dbReference>
<feature type="transmembrane region" description="Helical" evidence="1">
    <location>
        <begin position="50"/>
        <end position="68"/>
    </location>
</feature>
<dbReference type="AlphaFoldDB" id="A0A0P9HIZ2"/>
<comment type="caution">
    <text evidence="2">The sequence shown here is derived from an EMBL/GenBank/DDBJ whole genome shotgun (WGS) entry which is preliminary data.</text>
</comment>
<evidence type="ECO:0000256" key="1">
    <source>
        <dbReference type="SAM" id="Phobius"/>
    </source>
</evidence>
<feature type="transmembrane region" description="Helical" evidence="1">
    <location>
        <begin position="139"/>
        <end position="161"/>
    </location>
</feature>
<keyword evidence="1" id="KW-0812">Transmembrane</keyword>
<dbReference type="PATRIC" id="fig|186479.3.peg.9787"/>
<feature type="transmembrane region" description="Helical" evidence="1">
    <location>
        <begin position="104"/>
        <end position="127"/>
    </location>
</feature>
<keyword evidence="1" id="KW-0472">Membrane</keyword>
<evidence type="ECO:0000313" key="2">
    <source>
        <dbReference type="EMBL" id="KPV54924.1"/>
    </source>
</evidence>
<name>A0A0P9HIZ2_9CHLR</name>
<reference evidence="2 3" key="1">
    <citation type="submission" date="2015-09" db="EMBL/GenBank/DDBJ databases">
        <title>Draft genome sequence of Kouleothrix aurantiaca JCM 19913.</title>
        <authorList>
            <person name="Hemp J."/>
        </authorList>
    </citation>
    <scope>NUCLEOTIDE SEQUENCE [LARGE SCALE GENOMIC DNA]</scope>
    <source>
        <strain evidence="2 3">COM-B</strain>
    </source>
</reference>
<dbReference type="InterPro" id="IPR011701">
    <property type="entry name" value="MFS"/>
</dbReference>
<keyword evidence="3" id="KW-1185">Reference proteome</keyword>
<protein>
    <submittedName>
        <fullName evidence="2">MFS transporter</fullName>
    </submittedName>
</protein>
<sequence>MPSLAARSGRELFIAGLGIGQIASWGTLYYSFPLIAERMGQDLGLSKPEVYGAATIGLLAASVTAYPIGAAIDRGHGRTVMALGSGLAALLLLAWSQIASLWALYPLLALLGLAQAMTLYETAFAVVARRYGSEARRGITTLTLWGGFASTVFVPLIQLLINQLDWRSTLVVLGVINLTLCAPLYLGIINAKVDAQPPESASVTRNEAPLAGRRAVRWALHQPAFWGLLIAFTVYYATFSGFGFHLYSLLLERGFDTATVVAVLVLLGPSQVAGRIAVWGIAERASVRAIGKVVVLAFPIALLLLLLPPPMFASLAAFATLYGAANGILTIVRGIAVPEMLTREAYGAINSVLAVPATIAKAIAPLGIAMLWAAAGSYDVVLVVVLASSTLVVAGFWFAAAQSNPKKPPDAVQG</sequence>
<feature type="transmembrane region" description="Helical" evidence="1">
    <location>
        <begin position="167"/>
        <end position="188"/>
    </location>
</feature>
<feature type="transmembrane region" description="Helical" evidence="1">
    <location>
        <begin position="224"/>
        <end position="247"/>
    </location>
</feature>
<dbReference type="Proteomes" id="UP000050509">
    <property type="component" value="Unassembled WGS sequence"/>
</dbReference>
<evidence type="ECO:0000313" key="3">
    <source>
        <dbReference type="Proteomes" id="UP000050509"/>
    </source>
</evidence>
<feature type="transmembrane region" description="Helical" evidence="1">
    <location>
        <begin position="348"/>
        <end position="374"/>
    </location>
</feature>
<proteinExistence type="predicted"/>
<dbReference type="Pfam" id="PF07690">
    <property type="entry name" value="MFS_1"/>
    <property type="match status" value="1"/>
</dbReference>
<feature type="transmembrane region" description="Helical" evidence="1">
    <location>
        <begin position="289"/>
        <end position="307"/>
    </location>
</feature>
<dbReference type="Gene3D" id="1.20.1250.20">
    <property type="entry name" value="MFS general substrate transporter like domains"/>
    <property type="match status" value="1"/>
</dbReference>